<reference evidence="1 2" key="1">
    <citation type="submission" date="2017-07" db="EMBL/GenBank/DDBJ databases">
        <title>A comparative genomics approach to explaining the enigmatic role of Gardnerella vaginalis in the vaginal microbiome.</title>
        <authorList>
            <person name="Vancuren S.J."/>
            <person name="Hill J.E."/>
        </authorList>
    </citation>
    <scope>NUCLEOTIDE SEQUENCE [LARGE SCALE GENOMIC DNA]</scope>
    <source>
        <strain evidence="1 2">WP023</strain>
    </source>
</reference>
<proteinExistence type="predicted"/>
<dbReference type="EMBL" id="NNRU01000003">
    <property type="protein sequence ID" value="RFT28990.1"/>
    <property type="molecule type" value="Genomic_DNA"/>
</dbReference>
<protein>
    <submittedName>
        <fullName evidence="1">Uncharacterized protein</fullName>
    </submittedName>
</protein>
<gene>
    <name evidence="1" type="ORF">CG405_04260</name>
</gene>
<sequence length="47" mass="5467">MQKMNQIAHKTKSDTLITVGIKTIRRQSLIFDNLNAMIDILYFLTNN</sequence>
<dbReference type="AlphaFoldDB" id="A0A3E2CB20"/>
<name>A0A3E2CB20_GARVA</name>
<comment type="caution">
    <text evidence="1">The sequence shown here is derived from an EMBL/GenBank/DDBJ whole genome shotgun (WGS) entry which is preliminary data.</text>
</comment>
<accession>A0A3E2CB20</accession>
<evidence type="ECO:0000313" key="2">
    <source>
        <dbReference type="Proteomes" id="UP000258379"/>
    </source>
</evidence>
<dbReference type="Proteomes" id="UP000258379">
    <property type="component" value="Unassembled WGS sequence"/>
</dbReference>
<evidence type="ECO:0000313" key="1">
    <source>
        <dbReference type="EMBL" id="RFT28990.1"/>
    </source>
</evidence>
<organism evidence="1 2">
    <name type="scientific">Gardnerella vaginalis</name>
    <dbReference type="NCBI Taxonomy" id="2702"/>
    <lineage>
        <taxon>Bacteria</taxon>
        <taxon>Bacillati</taxon>
        <taxon>Actinomycetota</taxon>
        <taxon>Actinomycetes</taxon>
        <taxon>Bifidobacteriales</taxon>
        <taxon>Bifidobacteriaceae</taxon>
        <taxon>Gardnerella</taxon>
    </lineage>
</organism>